<dbReference type="GO" id="GO:0047134">
    <property type="term" value="F:protein-disulfide reductase [NAD(P)H] activity"/>
    <property type="evidence" value="ECO:0007669"/>
    <property type="project" value="TreeGrafter"/>
</dbReference>
<keyword evidence="6" id="KW-0408">Iron</keyword>
<keyword evidence="8" id="KW-0805">Transcription regulation</keyword>
<keyword evidence="11" id="KW-0804">Transcription</keyword>
<dbReference type="PROSITE" id="PS51674">
    <property type="entry name" value="4FE4S_WBL"/>
    <property type="match status" value="1"/>
</dbReference>
<organism evidence="13 14">
    <name type="scientific">Pseudonocardia broussonetiae</name>
    <dbReference type="NCBI Taxonomy" id="2736640"/>
    <lineage>
        <taxon>Bacteria</taxon>
        <taxon>Bacillati</taxon>
        <taxon>Actinomycetota</taxon>
        <taxon>Actinomycetes</taxon>
        <taxon>Pseudonocardiales</taxon>
        <taxon>Pseudonocardiaceae</taxon>
        <taxon>Pseudonocardia</taxon>
    </lineage>
</organism>
<dbReference type="Pfam" id="PF02467">
    <property type="entry name" value="Whib"/>
    <property type="match status" value="1"/>
</dbReference>
<protein>
    <submittedName>
        <fullName evidence="13">WhiB family transcriptional regulator</fullName>
    </submittedName>
</protein>
<evidence type="ECO:0000256" key="11">
    <source>
        <dbReference type="ARBA" id="ARBA00023163"/>
    </source>
</evidence>
<dbReference type="GO" id="GO:0051539">
    <property type="term" value="F:4 iron, 4 sulfur cluster binding"/>
    <property type="evidence" value="ECO:0007669"/>
    <property type="project" value="UniProtKB-KW"/>
</dbReference>
<evidence type="ECO:0000256" key="9">
    <source>
        <dbReference type="ARBA" id="ARBA00023125"/>
    </source>
</evidence>
<comment type="subcellular location">
    <subcellularLocation>
        <location evidence="2">Cytoplasm</location>
    </subcellularLocation>
</comment>
<dbReference type="InterPro" id="IPR003482">
    <property type="entry name" value="Whib"/>
</dbReference>
<proteinExistence type="inferred from homology"/>
<keyword evidence="14" id="KW-1185">Reference proteome</keyword>
<evidence type="ECO:0000256" key="5">
    <source>
        <dbReference type="ARBA" id="ARBA00022723"/>
    </source>
</evidence>
<name>A0A6M6JE96_9PSEU</name>
<dbReference type="GO" id="GO:0005737">
    <property type="term" value="C:cytoplasm"/>
    <property type="evidence" value="ECO:0007669"/>
    <property type="project" value="UniProtKB-SubCell"/>
</dbReference>
<evidence type="ECO:0000313" key="13">
    <source>
        <dbReference type="EMBL" id="QJY46268.1"/>
    </source>
</evidence>
<dbReference type="GO" id="GO:0046872">
    <property type="term" value="F:metal ion binding"/>
    <property type="evidence" value="ECO:0007669"/>
    <property type="project" value="UniProtKB-KW"/>
</dbReference>
<evidence type="ECO:0000256" key="4">
    <source>
        <dbReference type="ARBA" id="ARBA00022485"/>
    </source>
</evidence>
<evidence type="ECO:0000256" key="6">
    <source>
        <dbReference type="ARBA" id="ARBA00023004"/>
    </source>
</evidence>
<evidence type="ECO:0000256" key="3">
    <source>
        <dbReference type="ARBA" id="ARBA00006597"/>
    </source>
</evidence>
<evidence type="ECO:0000256" key="1">
    <source>
        <dbReference type="ARBA" id="ARBA00001966"/>
    </source>
</evidence>
<evidence type="ECO:0000256" key="8">
    <source>
        <dbReference type="ARBA" id="ARBA00023015"/>
    </source>
</evidence>
<comment type="similarity">
    <text evidence="3">Belongs to the WhiB family.</text>
</comment>
<keyword evidence="5" id="KW-0479">Metal-binding</keyword>
<evidence type="ECO:0000256" key="7">
    <source>
        <dbReference type="ARBA" id="ARBA00023014"/>
    </source>
</evidence>
<dbReference type="Proteomes" id="UP000505377">
    <property type="component" value="Chromosome"/>
</dbReference>
<gene>
    <name evidence="13" type="ORF">HOP40_11020</name>
</gene>
<dbReference type="InterPro" id="IPR034768">
    <property type="entry name" value="4FE4S_WBL"/>
</dbReference>
<keyword evidence="10" id="KW-1015">Disulfide bond</keyword>
<evidence type="ECO:0000259" key="12">
    <source>
        <dbReference type="PROSITE" id="PS51674"/>
    </source>
</evidence>
<feature type="domain" description="4Fe-4S Wbl-type" evidence="12">
    <location>
        <begin position="20"/>
        <end position="84"/>
    </location>
</feature>
<evidence type="ECO:0000256" key="10">
    <source>
        <dbReference type="ARBA" id="ARBA00023157"/>
    </source>
</evidence>
<dbReference type="GO" id="GO:0045454">
    <property type="term" value="P:cell redox homeostasis"/>
    <property type="evidence" value="ECO:0007669"/>
    <property type="project" value="TreeGrafter"/>
</dbReference>
<dbReference type="AlphaFoldDB" id="A0A6M6JE96"/>
<comment type="cofactor">
    <cofactor evidence="1">
        <name>[4Fe-4S] cluster</name>
        <dbReference type="ChEBI" id="CHEBI:49883"/>
    </cofactor>
</comment>
<dbReference type="PANTHER" id="PTHR38839">
    <property type="entry name" value="TRANSCRIPTIONAL REGULATOR WHID-RELATED"/>
    <property type="match status" value="1"/>
</dbReference>
<evidence type="ECO:0000256" key="2">
    <source>
        <dbReference type="ARBA" id="ARBA00004496"/>
    </source>
</evidence>
<evidence type="ECO:0000313" key="14">
    <source>
        <dbReference type="Proteomes" id="UP000505377"/>
    </source>
</evidence>
<dbReference type="GO" id="GO:0045892">
    <property type="term" value="P:negative regulation of DNA-templated transcription"/>
    <property type="evidence" value="ECO:0007669"/>
    <property type="project" value="TreeGrafter"/>
</dbReference>
<dbReference type="GO" id="GO:0003677">
    <property type="term" value="F:DNA binding"/>
    <property type="evidence" value="ECO:0007669"/>
    <property type="project" value="UniProtKB-KW"/>
</dbReference>
<dbReference type="KEGG" id="pbro:HOP40_11020"/>
<sequence length="101" mass="10556">MTAPVHLADLAGWDWRQLAACAAADPETFYPLDLTPTGPAVTAARRICTGCPVRVPCLADVMASESPARRWGITAGLTPDERTALFLGQRPLIGPTGAVAA</sequence>
<keyword evidence="9" id="KW-0238">DNA-binding</keyword>
<dbReference type="RefSeq" id="WP_172157367.1">
    <property type="nucleotide sequence ID" value="NZ_CP053564.1"/>
</dbReference>
<keyword evidence="4" id="KW-0004">4Fe-4S</keyword>
<reference evidence="13 14" key="1">
    <citation type="submission" date="2020-05" db="EMBL/GenBank/DDBJ databases">
        <authorList>
            <person name="Mo P."/>
        </authorList>
    </citation>
    <scope>NUCLEOTIDE SEQUENCE [LARGE SCALE GENOMIC DNA]</scope>
    <source>
        <strain evidence="13 14">Gen01</strain>
    </source>
</reference>
<accession>A0A6M6JE96</accession>
<dbReference type="EMBL" id="CP053564">
    <property type="protein sequence ID" value="QJY46268.1"/>
    <property type="molecule type" value="Genomic_DNA"/>
</dbReference>
<keyword evidence="7" id="KW-0411">Iron-sulfur</keyword>